<keyword evidence="3" id="KW-1185">Reference proteome</keyword>
<proteinExistence type="predicted"/>
<feature type="region of interest" description="Disordered" evidence="1">
    <location>
        <begin position="1"/>
        <end position="32"/>
    </location>
</feature>
<accession>A0A5N6TKI8</accession>
<gene>
    <name evidence="2" type="ORF">BDV25DRAFT_161685</name>
</gene>
<reference evidence="2 3" key="1">
    <citation type="submission" date="2019-04" db="EMBL/GenBank/DDBJ databases">
        <title>Friends and foes A comparative genomics study of 23 Aspergillus species from section Flavi.</title>
        <authorList>
            <consortium name="DOE Joint Genome Institute"/>
            <person name="Kjaerbolling I."/>
            <person name="Vesth T."/>
            <person name="Frisvad J.C."/>
            <person name="Nybo J.L."/>
            <person name="Theobald S."/>
            <person name="Kildgaard S."/>
            <person name="Isbrandt T."/>
            <person name="Kuo A."/>
            <person name="Sato A."/>
            <person name="Lyhne E.K."/>
            <person name="Kogle M.E."/>
            <person name="Wiebenga A."/>
            <person name="Kun R.S."/>
            <person name="Lubbers R.J."/>
            <person name="Makela M.R."/>
            <person name="Barry K."/>
            <person name="Chovatia M."/>
            <person name="Clum A."/>
            <person name="Daum C."/>
            <person name="Haridas S."/>
            <person name="He G."/>
            <person name="LaButti K."/>
            <person name="Lipzen A."/>
            <person name="Mondo S."/>
            <person name="Riley R."/>
            <person name="Salamov A."/>
            <person name="Simmons B.A."/>
            <person name="Magnuson J.K."/>
            <person name="Henrissat B."/>
            <person name="Mortensen U.H."/>
            <person name="Larsen T.O."/>
            <person name="Devries R.P."/>
            <person name="Grigoriev I.V."/>
            <person name="Machida M."/>
            <person name="Baker S.E."/>
            <person name="Andersen M.R."/>
        </authorList>
    </citation>
    <scope>NUCLEOTIDE SEQUENCE [LARGE SCALE GENOMIC DNA]</scope>
    <source>
        <strain evidence="2 3">IBT 18842</strain>
    </source>
</reference>
<dbReference type="Proteomes" id="UP000325780">
    <property type="component" value="Unassembled WGS sequence"/>
</dbReference>
<organism evidence="2 3">
    <name type="scientific">Aspergillus avenaceus</name>
    <dbReference type="NCBI Taxonomy" id="36643"/>
    <lineage>
        <taxon>Eukaryota</taxon>
        <taxon>Fungi</taxon>
        <taxon>Dikarya</taxon>
        <taxon>Ascomycota</taxon>
        <taxon>Pezizomycotina</taxon>
        <taxon>Eurotiomycetes</taxon>
        <taxon>Eurotiomycetidae</taxon>
        <taxon>Eurotiales</taxon>
        <taxon>Aspergillaceae</taxon>
        <taxon>Aspergillus</taxon>
        <taxon>Aspergillus subgen. Circumdati</taxon>
    </lineage>
</organism>
<name>A0A5N6TKI8_ASPAV</name>
<dbReference type="EMBL" id="ML742240">
    <property type="protein sequence ID" value="KAE8146835.1"/>
    <property type="molecule type" value="Genomic_DNA"/>
</dbReference>
<evidence type="ECO:0000313" key="2">
    <source>
        <dbReference type="EMBL" id="KAE8146835.1"/>
    </source>
</evidence>
<protein>
    <submittedName>
        <fullName evidence="2">Uncharacterized protein</fullName>
    </submittedName>
</protein>
<evidence type="ECO:0000256" key="1">
    <source>
        <dbReference type="SAM" id="MobiDB-lite"/>
    </source>
</evidence>
<feature type="region of interest" description="Disordered" evidence="1">
    <location>
        <begin position="95"/>
        <end position="114"/>
    </location>
</feature>
<sequence>MADSPKPLSRRPSITSSASHLRYPTFPPLSGSVEEWLSRSRPITNMTSTPPIEHTSRSLSGSWATLSVSDAHSEDGGRSEQTDIGSLIDQTAPDDVASLDGQYSGSELYENDGDEYDSKSIFSESPELPAPFPQIRGSIDDSNITTQTAFRQGPESIEFIEPVQWPESEVVELKHIMHMFEGTEAAELKEQFSSNFQDSVLTATVQQTMTKKSLDTDKPFRVLYIGDSDFRNIILDKMGDVLVSSTCSGPESSSTESSRYHVVPTSFGAGAIPNFAELLPIHVQLIVDECLKASTDLQSDRSNAIKLDFKNRPPCTSFWNGKEYCYSSRSEWKLPDVAIVFLSSRDSATAMEAQRLAHAFLERHGVPAMVISEKSMWKQSESIPLNPYSLHTSLEARHSSTGKTTVLRRYPIDLGTFESITPGQLNRNLASLVNICGRRSGKFISENPKLPPSKPLDRRGYTLKSTLIPSLSDYHRLAPMLRLTALSALLVAGILFGHSTIRLGTTLWSTNSDQLVATDVISVSSDTAPFTNIVPKDGLRRASFPVLSSSMRDAQLLGSKHGDNSHLGSLMAGSLPLEKQESGAFEVQVVGDCHLVIKPPSQILNGKSQPRFNVQVSRGTINLDHELSQLFDGVYTLKLDRGDAYGTVNVTITMGSKPPFSQISTVDLGTPWLKLSNWRRAAQTITSQLTKDFNGAQSGMSEVYTRLSTDLQVLMGDVVKRAHTLCQEADIFRGDSLQLSLDTKDLVLAKSKQLSEAVRRTAVHPILAASSVFQDQTKRVNRETRDLVSDTWHKFSDHTHGYDLKSMREHLRNARKCNALDRAQRNAKGLMRRQS</sequence>
<evidence type="ECO:0000313" key="3">
    <source>
        <dbReference type="Proteomes" id="UP000325780"/>
    </source>
</evidence>
<feature type="region of interest" description="Disordered" evidence="1">
    <location>
        <begin position="42"/>
        <end position="61"/>
    </location>
</feature>
<dbReference type="OrthoDB" id="439943at2759"/>
<dbReference type="AlphaFoldDB" id="A0A5N6TKI8"/>